<reference evidence="2 3" key="1">
    <citation type="journal article" date="2021" name="Elife">
        <title>Chloroplast acquisition without the gene transfer in kleptoplastic sea slugs, Plakobranchus ocellatus.</title>
        <authorList>
            <person name="Maeda T."/>
            <person name="Takahashi S."/>
            <person name="Yoshida T."/>
            <person name="Shimamura S."/>
            <person name="Takaki Y."/>
            <person name="Nagai Y."/>
            <person name="Toyoda A."/>
            <person name="Suzuki Y."/>
            <person name="Arimoto A."/>
            <person name="Ishii H."/>
            <person name="Satoh N."/>
            <person name="Nishiyama T."/>
            <person name="Hasebe M."/>
            <person name="Maruyama T."/>
            <person name="Minagawa J."/>
            <person name="Obokata J."/>
            <person name="Shigenobu S."/>
        </authorList>
    </citation>
    <scope>NUCLEOTIDE SEQUENCE [LARGE SCALE GENOMIC DNA]</scope>
</reference>
<gene>
    <name evidence="2" type="ORF">ElyMa_005310600</name>
</gene>
<feature type="region of interest" description="Disordered" evidence="1">
    <location>
        <begin position="1"/>
        <end position="60"/>
    </location>
</feature>
<organism evidence="2 3">
    <name type="scientific">Elysia marginata</name>
    <dbReference type="NCBI Taxonomy" id="1093978"/>
    <lineage>
        <taxon>Eukaryota</taxon>
        <taxon>Metazoa</taxon>
        <taxon>Spiralia</taxon>
        <taxon>Lophotrochozoa</taxon>
        <taxon>Mollusca</taxon>
        <taxon>Gastropoda</taxon>
        <taxon>Heterobranchia</taxon>
        <taxon>Euthyneura</taxon>
        <taxon>Panpulmonata</taxon>
        <taxon>Sacoglossa</taxon>
        <taxon>Placobranchoidea</taxon>
        <taxon>Plakobranchidae</taxon>
        <taxon>Elysia</taxon>
    </lineage>
</organism>
<name>A0AAV4K2N6_9GAST</name>
<keyword evidence="3" id="KW-1185">Reference proteome</keyword>
<evidence type="ECO:0000256" key="1">
    <source>
        <dbReference type="SAM" id="MobiDB-lite"/>
    </source>
</evidence>
<dbReference type="AlphaFoldDB" id="A0AAV4K2N6"/>
<sequence>MFSFHCQECNDGEADDDGDDDVNDDGCGDDGGVNDDGGDDDDDDEDDDDDDDDDADDADSIGDVDKFLQICCLPCFLIVKPRIKASCASRLSAPSLWSTHKMFLF</sequence>
<evidence type="ECO:0000313" key="2">
    <source>
        <dbReference type="EMBL" id="GFS27851.1"/>
    </source>
</evidence>
<protein>
    <submittedName>
        <fullName evidence="2">Uncharacterized protein</fullName>
    </submittedName>
</protein>
<comment type="caution">
    <text evidence="2">The sequence shown here is derived from an EMBL/GenBank/DDBJ whole genome shotgun (WGS) entry which is preliminary data.</text>
</comment>
<feature type="compositionally biased region" description="Acidic residues" evidence="1">
    <location>
        <begin position="10"/>
        <end position="60"/>
    </location>
</feature>
<proteinExistence type="predicted"/>
<evidence type="ECO:0000313" key="3">
    <source>
        <dbReference type="Proteomes" id="UP000762676"/>
    </source>
</evidence>
<dbReference type="EMBL" id="BMAT01010570">
    <property type="protein sequence ID" value="GFS27851.1"/>
    <property type="molecule type" value="Genomic_DNA"/>
</dbReference>
<dbReference type="Proteomes" id="UP000762676">
    <property type="component" value="Unassembled WGS sequence"/>
</dbReference>
<accession>A0AAV4K2N6</accession>